<evidence type="ECO:0000256" key="1">
    <source>
        <dbReference type="ARBA" id="ARBA00005474"/>
    </source>
</evidence>
<dbReference type="AlphaFoldDB" id="A0A5N6QC53"/>
<accession>A0A5N6QC53</accession>
<comment type="similarity">
    <text evidence="1">Belongs to the LOB domain-containing protein family.</text>
</comment>
<dbReference type="OrthoDB" id="1689074at2759"/>
<feature type="region of interest" description="Disordered" evidence="2">
    <location>
        <begin position="225"/>
        <end position="253"/>
    </location>
</feature>
<dbReference type="PANTHER" id="PTHR31301:SF165">
    <property type="entry name" value="LOB DOMAIN PROTEIN"/>
    <property type="match status" value="1"/>
</dbReference>
<reference evidence="4 5" key="1">
    <citation type="submission" date="2019-06" db="EMBL/GenBank/DDBJ databases">
        <title>A chromosomal-level reference genome of Carpinus fangiana (Coryloideae, Betulaceae).</title>
        <authorList>
            <person name="Yang X."/>
            <person name="Wang Z."/>
            <person name="Zhang L."/>
            <person name="Hao G."/>
            <person name="Liu J."/>
            <person name="Yang Y."/>
        </authorList>
    </citation>
    <scope>NUCLEOTIDE SEQUENCE [LARGE SCALE GENOMIC DNA]</scope>
    <source>
        <strain evidence="4">Cfa_2016G</strain>
        <tissue evidence="4">Leaf</tissue>
    </source>
</reference>
<protein>
    <recommendedName>
        <fullName evidence="3">LOB domain-containing protein</fullName>
    </recommendedName>
</protein>
<dbReference type="PANTHER" id="PTHR31301">
    <property type="entry name" value="LOB DOMAIN-CONTAINING PROTEIN 4-RELATED"/>
    <property type="match status" value="1"/>
</dbReference>
<proteinExistence type="inferred from homology"/>
<feature type="domain" description="LOB" evidence="3">
    <location>
        <begin position="8"/>
        <end position="109"/>
    </location>
</feature>
<organism evidence="4 5">
    <name type="scientific">Carpinus fangiana</name>
    <dbReference type="NCBI Taxonomy" id="176857"/>
    <lineage>
        <taxon>Eukaryota</taxon>
        <taxon>Viridiplantae</taxon>
        <taxon>Streptophyta</taxon>
        <taxon>Embryophyta</taxon>
        <taxon>Tracheophyta</taxon>
        <taxon>Spermatophyta</taxon>
        <taxon>Magnoliopsida</taxon>
        <taxon>eudicotyledons</taxon>
        <taxon>Gunneridae</taxon>
        <taxon>Pentapetalae</taxon>
        <taxon>rosids</taxon>
        <taxon>fabids</taxon>
        <taxon>Fagales</taxon>
        <taxon>Betulaceae</taxon>
        <taxon>Carpinus</taxon>
    </lineage>
</organism>
<dbReference type="EMBL" id="CM017321">
    <property type="protein sequence ID" value="KAE7995783.1"/>
    <property type="molecule type" value="Genomic_DNA"/>
</dbReference>
<evidence type="ECO:0000313" key="4">
    <source>
        <dbReference type="EMBL" id="KAE7995783.1"/>
    </source>
</evidence>
<evidence type="ECO:0000313" key="5">
    <source>
        <dbReference type="Proteomes" id="UP000327013"/>
    </source>
</evidence>
<dbReference type="InterPro" id="IPR004883">
    <property type="entry name" value="LOB"/>
</dbReference>
<dbReference type="Pfam" id="PF03195">
    <property type="entry name" value="LOB"/>
    <property type="match status" value="1"/>
</dbReference>
<evidence type="ECO:0000259" key="3">
    <source>
        <dbReference type="PROSITE" id="PS50891"/>
    </source>
</evidence>
<evidence type="ECO:0000256" key="2">
    <source>
        <dbReference type="SAM" id="MobiDB-lite"/>
    </source>
</evidence>
<keyword evidence="5" id="KW-1185">Reference proteome</keyword>
<sequence length="253" mass="28224">MAARNNRNACAACKHQRKRCDDNCVMAPYFPADKAEEFEAVHSLFGVKNVSKKLKSLDVQHREVAVKSFKWEARAWMQDGVGGPLQQHIKVTDELELLKRQLEILSSAINSRKPMNYSHASLLKQEGVVCFPKVPYPYHERFPDLQTGRIGLQSPTFPAPFFQPVMPGSHGQDQRARQGNCCQGIGYNRIIQNGGNHGRGGIEGVVFQGQPGIIKQAENQVELTSRQDGGPLGPFGAYVPNYQHDPVQRPRPP</sequence>
<name>A0A5N6QC53_9ROSI</name>
<dbReference type="PROSITE" id="PS50891">
    <property type="entry name" value="LOB"/>
    <property type="match status" value="1"/>
</dbReference>
<gene>
    <name evidence="4" type="ORF">FH972_000551</name>
</gene>
<dbReference type="Proteomes" id="UP000327013">
    <property type="component" value="Chromosome 1"/>
</dbReference>